<name>A0ABR5GDQ5_9ENTR</name>
<evidence type="ECO:0000313" key="1">
    <source>
        <dbReference type="EMBL" id="KLY33980.1"/>
    </source>
</evidence>
<gene>
    <name evidence="1" type="ORF">SK91_02877</name>
</gene>
<evidence type="ECO:0000313" key="2">
    <source>
        <dbReference type="Proteomes" id="UP000036305"/>
    </source>
</evidence>
<proteinExistence type="predicted"/>
<dbReference type="EMBL" id="LEUS01000018">
    <property type="protein sequence ID" value="KLY33980.1"/>
    <property type="molecule type" value="Genomic_DNA"/>
</dbReference>
<sequence length="45" mass="5521">MTIICRRFLMPLMQFQPVLNINNAWLNKNPGQVRWKITNNHRQRQ</sequence>
<accession>A0ABR5GDQ5</accession>
<protein>
    <submittedName>
        <fullName evidence="1">Uncharacterized protein</fullName>
    </submittedName>
</protein>
<comment type="caution">
    <text evidence="1">The sequence shown here is derived from an EMBL/GenBank/DDBJ whole genome shotgun (WGS) entry which is preliminary data.</text>
</comment>
<organism evidence="1 2">
    <name type="scientific">Klebsiella michiganensis</name>
    <dbReference type="NCBI Taxonomy" id="1134687"/>
    <lineage>
        <taxon>Bacteria</taxon>
        <taxon>Pseudomonadati</taxon>
        <taxon>Pseudomonadota</taxon>
        <taxon>Gammaproteobacteria</taxon>
        <taxon>Enterobacterales</taxon>
        <taxon>Enterobacteriaceae</taxon>
        <taxon>Klebsiella/Raoultella group</taxon>
        <taxon>Klebsiella</taxon>
    </lineage>
</organism>
<keyword evidence="2" id="KW-1185">Reference proteome</keyword>
<reference evidence="1 2" key="1">
    <citation type="submission" date="2015-06" db="EMBL/GenBank/DDBJ databases">
        <title>The Genome Sequence of None.</title>
        <authorList>
            <consortium name="The Broad Institute Genomics Platform"/>
            <consortium name="The Broad Institute Genome Sequencing Center for Infectious Disease"/>
            <person name="Earl A.M."/>
            <person name="Onderdonk A.B."/>
            <person name="Kirby J."/>
            <person name="Ferraro M.J."/>
            <person name="Huang S."/>
            <person name="Spencer M."/>
            <person name="Fodor A."/>
            <person name="Hooper D."/>
            <person name="Dekker J."/>
            <person name="O'Brien T."/>
            <person name="Quan V."/>
            <person name="Gombosev A."/>
            <person name="Delaney M."/>
            <person name="DuBois A."/>
            <person name="Ernst C."/>
            <person name="Kim D.S."/>
            <person name="Rossman W."/>
            <person name="Gohs F."/>
            <person name="Petruso H."/>
            <person name="Nozar T."/>
            <person name="Mougeot F."/>
            <person name="Manson-McGuire A."/>
            <person name="Young S."/>
            <person name="Abouelleil A."/>
            <person name="Cao P."/>
            <person name="Chapman S.B."/>
            <person name="Griggs A."/>
            <person name="Priest M."/>
            <person name="Shea T."/>
            <person name="Wortman I."/>
            <person name="Wortman J.R."/>
            <person name="Nusbaum C."/>
            <person name="Birren B."/>
        </authorList>
    </citation>
    <scope>NUCLEOTIDE SEQUENCE [LARGE SCALE GENOMIC DNA]</scope>
    <source>
        <strain evidence="1 2">MGH87</strain>
    </source>
</reference>
<dbReference type="Proteomes" id="UP000036305">
    <property type="component" value="Unassembled WGS sequence"/>
</dbReference>